<evidence type="ECO:0000313" key="3">
    <source>
        <dbReference type="EMBL" id="MBK6972281.1"/>
    </source>
</evidence>
<organism evidence="3 4">
    <name type="scientific">Candidatus Methylophosphatis roskildensis</name>
    <dbReference type="NCBI Taxonomy" id="2899263"/>
    <lineage>
        <taxon>Bacteria</taxon>
        <taxon>Pseudomonadati</taxon>
        <taxon>Pseudomonadota</taxon>
        <taxon>Betaproteobacteria</taxon>
        <taxon>Nitrosomonadales</taxon>
        <taxon>Sterolibacteriaceae</taxon>
        <taxon>Candidatus Methylophosphatis</taxon>
    </lineage>
</organism>
<sequence length="99" mass="11268">MVLIVRIKPRAEKQIEAAAAWWSEKRPAAPGAIRSDLKAALDALVEQPGIGALVENSRDPEARRICLARTRYFLYYRPRGRFLDVVAFWHSSREHGPKV</sequence>
<name>A0A9D7HQD6_9PROT</name>
<keyword evidence="2" id="KW-1277">Toxin-antitoxin system</keyword>
<accession>A0A9D7HQD6</accession>
<dbReference type="PANTHER" id="PTHR33755:SF8">
    <property type="entry name" value="TOXIN PARE2"/>
    <property type="match status" value="1"/>
</dbReference>
<gene>
    <name evidence="3" type="ORF">IPH26_04760</name>
</gene>
<reference evidence="3" key="1">
    <citation type="submission" date="2020-10" db="EMBL/GenBank/DDBJ databases">
        <title>Connecting structure to function with the recovery of over 1000 high-quality activated sludge metagenome-assembled genomes encoding full-length rRNA genes using long-read sequencing.</title>
        <authorList>
            <person name="Singleton C.M."/>
            <person name="Petriglieri F."/>
            <person name="Kristensen J.M."/>
            <person name="Kirkegaard R.H."/>
            <person name="Michaelsen T.Y."/>
            <person name="Andersen M.H."/>
            <person name="Karst S.M."/>
            <person name="Dueholm M.S."/>
            <person name="Nielsen P.H."/>
            <person name="Albertsen M."/>
        </authorList>
    </citation>
    <scope>NUCLEOTIDE SEQUENCE</scope>
    <source>
        <strain evidence="3">Bjer_18-Q3-R1-45_BAT3C.347</strain>
    </source>
</reference>
<dbReference type="Pfam" id="PF05016">
    <property type="entry name" value="ParE_toxin"/>
    <property type="match status" value="1"/>
</dbReference>
<dbReference type="AlphaFoldDB" id="A0A9D7HQD6"/>
<dbReference type="Proteomes" id="UP000807785">
    <property type="component" value="Unassembled WGS sequence"/>
</dbReference>
<comment type="similarity">
    <text evidence="1">Belongs to the RelE toxin family.</text>
</comment>
<evidence type="ECO:0000313" key="4">
    <source>
        <dbReference type="Proteomes" id="UP000807785"/>
    </source>
</evidence>
<dbReference type="InterPro" id="IPR051803">
    <property type="entry name" value="TA_system_RelE-like_toxin"/>
</dbReference>
<dbReference type="PANTHER" id="PTHR33755">
    <property type="entry name" value="TOXIN PARE1-RELATED"/>
    <property type="match status" value="1"/>
</dbReference>
<protein>
    <submittedName>
        <fullName evidence="3">Type II toxin-antitoxin system RelE/ParE family toxin</fullName>
    </submittedName>
</protein>
<dbReference type="Gene3D" id="3.30.2310.20">
    <property type="entry name" value="RelE-like"/>
    <property type="match status" value="1"/>
</dbReference>
<proteinExistence type="inferred from homology"/>
<dbReference type="InterPro" id="IPR035093">
    <property type="entry name" value="RelE/ParE_toxin_dom_sf"/>
</dbReference>
<evidence type="ECO:0000256" key="1">
    <source>
        <dbReference type="ARBA" id="ARBA00006226"/>
    </source>
</evidence>
<evidence type="ECO:0000256" key="2">
    <source>
        <dbReference type="ARBA" id="ARBA00022649"/>
    </source>
</evidence>
<comment type="caution">
    <text evidence="3">The sequence shown here is derived from an EMBL/GenBank/DDBJ whole genome shotgun (WGS) entry which is preliminary data.</text>
</comment>
<dbReference type="EMBL" id="JADJEV010000002">
    <property type="protein sequence ID" value="MBK6972281.1"/>
    <property type="molecule type" value="Genomic_DNA"/>
</dbReference>
<dbReference type="InterPro" id="IPR007712">
    <property type="entry name" value="RelE/ParE_toxin"/>
</dbReference>